<keyword evidence="5" id="KW-1185">Reference proteome</keyword>
<feature type="chain" id="PRO_5001834062" description="Saposin B-type domain-containing protein" evidence="2">
    <location>
        <begin position="23"/>
        <end position="148"/>
    </location>
</feature>
<dbReference type="GO" id="GO:0006629">
    <property type="term" value="P:lipid metabolic process"/>
    <property type="evidence" value="ECO:0007669"/>
    <property type="project" value="InterPro"/>
</dbReference>
<reference evidence="4" key="2">
    <citation type="submission" date="2025-08" db="UniProtKB">
        <authorList>
            <consortium name="Ensembl"/>
        </authorList>
    </citation>
    <scope>IDENTIFICATION</scope>
</reference>
<evidence type="ECO:0000256" key="2">
    <source>
        <dbReference type="SAM" id="SignalP"/>
    </source>
</evidence>
<dbReference type="SMART" id="SM00741">
    <property type="entry name" value="SapB"/>
    <property type="match status" value="1"/>
</dbReference>
<protein>
    <recommendedName>
        <fullName evidence="3">Saposin B-type domain-containing protein</fullName>
    </recommendedName>
</protein>
<dbReference type="InterPro" id="IPR007856">
    <property type="entry name" value="SapB_1"/>
</dbReference>
<evidence type="ECO:0000259" key="3">
    <source>
        <dbReference type="PROSITE" id="PS50015"/>
    </source>
</evidence>
<name>A0A087Y6X6_POEFO</name>
<dbReference type="STRING" id="48698.ENSPFOP00000013779"/>
<dbReference type="PROSITE" id="PS51257">
    <property type="entry name" value="PROKAR_LIPOPROTEIN"/>
    <property type="match status" value="1"/>
</dbReference>
<feature type="signal peptide" evidence="2">
    <location>
        <begin position="1"/>
        <end position="22"/>
    </location>
</feature>
<dbReference type="InterPro" id="IPR011001">
    <property type="entry name" value="Saposin-like"/>
</dbReference>
<dbReference type="GeneTree" id="ENSGT00510000050935"/>
<dbReference type="PROSITE" id="PS50015">
    <property type="entry name" value="SAP_B"/>
    <property type="match status" value="1"/>
</dbReference>
<organism evidence="4 5">
    <name type="scientific">Poecilia formosa</name>
    <name type="common">Amazon molly</name>
    <name type="synonym">Limia formosa</name>
    <dbReference type="NCBI Taxonomy" id="48698"/>
    <lineage>
        <taxon>Eukaryota</taxon>
        <taxon>Metazoa</taxon>
        <taxon>Chordata</taxon>
        <taxon>Craniata</taxon>
        <taxon>Vertebrata</taxon>
        <taxon>Euteleostomi</taxon>
        <taxon>Actinopterygii</taxon>
        <taxon>Neopterygii</taxon>
        <taxon>Teleostei</taxon>
        <taxon>Neoteleostei</taxon>
        <taxon>Acanthomorphata</taxon>
        <taxon>Ovalentaria</taxon>
        <taxon>Atherinomorphae</taxon>
        <taxon>Cyprinodontiformes</taxon>
        <taxon>Poeciliidae</taxon>
        <taxon>Poeciliinae</taxon>
        <taxon>Poecilia</taxon>
    </lineage>
</organism>
<dbReference type="GO" id="GO:0042742">
    <property type="term" value="P:defense response to bacterium"/>
    <property type="evidence" value="ECO:0007669"/>
    <property type="project" value="InterPro"/>
</dbReference>
<dbReference type="EMBL" id="AYCK01015827">
    <property type="status" value="NOT_ANNOTATED_CDS"/>
    <property type="molecule type" value="Genomic_DNA"/>
</dbReference>
<feature type="domain" description="Saposin B-type" evidence="3">
    <location>
        <begin position="47"/>
        <end position="127"/>
    </location>
</feature>
<proteinExistence type="predicted"/>
<dbReference type="AlphaFoldDB" id="A0A087Y6X6"/>
<sequence length="148" mass="16703">MENRSFLLLCIFLACSIWMVQGRSLKIRIDDDDDDDDELGEPDVQGLPGMCWGCKWALNKLKKQLGSNATAEAIKAKLRSVCDGIGLLKSKCHKFVNTNLGVLIEELTTTDDVRTICVNVGACKPKDLEMIFYPNKQELRRIEIREVN</sequence>
<reference evidence="5" key="1">
    <citation type="submission" date="2013-10" db="EMBL/GenBank/DDBJ databases">
        <authorList>
            <person name="Schartl M."/>
            <person name="Warren W."/>
        </authorList>
    </citation>
    <scope>NUCLEOTIDE SEQUENCE [LARGE SCALE GENOMIC DNA]</scope>
    <source>
        <strain evidence="5">female</strain>
    </source>
</reference>
<dbReference type="Gene3D" id="1.10.225.10">
    <property type="entry name" value="Saposin-like"/>
    <property type="match status" value="1"/>
</dbReference>
<dbReference type="SUPFAM" id="SSF47862">
    <property type="entry name" value="Saposin"/>
    <property type="match status" value="1"/>
</dbReference>
<keyword evidence="1" id="KW-1015">Disulfide bond</keyword>
<evidence type="ECO:0000256" key="1">
    <source>
        <dbReference type="ARBA" id="ARBA00023157"/>
    </source>
</evidence>
<keyword evidence="2" id="KW-0732">Signal</keyword>
<evidence type="ECO:0000313" key="5">
    <source>
        <dbReference type="Proteomes" id="UP000028760"/>
    </source>
</evidence>
<dbReference type="OMA" id="WGCKWAL"/>
<dbReference type="PANTHER" id="PTHR15541:SF2">
    <property type="entry name" value="GRANULYSIN"/>
    <property type="match status" value="1"/>
</dbReference>
<dbReference type="Proteomes" id="UP000028760">
    <property type="component" value="Unassembled WGS sequence"/>
</dbReference>
<dbReference type="Pfam" id="PF05184">
    <property type="entry name" value="SapB_1"/>
    <property type="match status" value="1"/>
</dbReference>
<accession>A0A087Y6X6</accession>
<dbReference type="Ensembl" id="ENSPFOT00000013798.2">
    <property type="protein sequence ID" value="ENSPFOP00000013779.2"/>
    <property type="gene ID" value="ENSPFOG00000013765.2"/>
</dbReference>
<dbReference type="InterPro" id="IPR038847">
    <property type="entry name" value="Granulysin-like"/>
</dbReference>
<dbReference type="InterPro" id="IPR008139">
    <property type="entry name" value="SaposinB_dom"/>
</dbReference>
<dbReference type="eggNOG" id="ENOG502ST3Z">
    <property type="taxonomic scope" value="Eukaryota"/>
</dbReference>
<dbReference type="PANTHER" id="PTHR15541">
    <property type="entry name" value="GRANULYSIN RELATED"/>
    <property type="match status" value="1"/>
</dbReference>
<reference evidence="4" key="3">
    <citation type="submission" date="2025-09" db="UniProtKB">
        <authorList>
            <consortium name="Ensembl"/>
        </authorList>
    </citation>
    <scope>IDENTIFICATION</scope>
</reference>
<evidence type="ECO:0000313" key="4">
    <source>
        <dbReference type="Ensembl" id="ENSPFOP00000013779.2"/>
    </source>
</evidence>